<dbReference type="AlphaFoldDB" id="D6GV52"/>
<protein>
    <submittedName>
        <fullName evidence="1">Uncharacterized protein</fullName>
    </submittedName>
</protein>
<reference evidence="1 2" key="1">
    <citation type="journal article" date="2010" name="Proc. Natl. Acad. Sci. U.S.A.">
        <title>Enigmatic, ultrasmall, uncultivated Archaea.</title>
        <authorList>
            <person name="Baker B.J."/>
            <person name="Comolli L.R."/>
            <person name="Dick G.J."/>
            <person name="Hauser L.J."/>
            <person name="Hyatt D."/>
            <person name="Dill B.D."/>
            <person name="Land M.L."/>
            <person name="Verberkmoes N.C."/>
            <person name="Hettich R.L."/>
            <person name="Banfield J.F."/>
        </authorList>
    </citation>
    <scope>NUCLEOTIDE SEQUENCE [LARGE SCALE GENOMIC DNA]</scope>
</reference>
<accession>D6GV52</accession>
<dbReference type="Gene3D" id="3.40.50.450">
    <property type="match status" value="1"/>
</dbReference>
<name>D6GV52_PARA5</name>
<sequence>MTLFELMYRKDKPKAYISFTIEHRKSGYEQLNSFIKNIKKYLIVFNPMAVDINAYKSAEENERLKQLIFNQTVRRDFHFIDQTDLTIVYLSDLVYSSGVDGERMHAHFTGKKVLLYFPFENYSPFTPYFVDNMYKDEKELLNEIRLMAKKYAEDQRSRR</sequence>
<gene>
    <name evidence="1" type="ORF">BJBARM5_0356</name>
</gene>
<evidence type="ECO:0000313" key="2">
    <source>
        <dbReference type="Proteomes" id="UP000009376"/>
    </source>
</evidence>
<dbReference type="SUPFAM" id="SSF52309">
    <property type="entry name" value="N-(deoxy)ribosyltransferase-like"/>
    <property type="match status" value="1"/>
</dbReference>
<organism evidence="1 2">
    <name type="scientific">Candidatus Parvarchaeum acidophilus ARMAN-5</name>
    <dbReference type="NCBI Taxonomy" id="662762"/>
    <lineage>
        <taxon>Archaea</taxon>
        <taxon>Candidatus Parvarchaeota</taxon>
        <taxon>Candidatus Parvarchaeum</taxon>
    </lineage>
</organism>
<evidence type="ECO:0000313" key="1">
    <source>
        <dbReference type="EMBL" id="EFD92853.1"/>
    </source>
</evidence>
<dbReference type="Proteomes" id="UP000009376">
    <property type="component" value="Unassembled WGS sequence"/>
</dbReference>
<proteinExistence type="predicted"/>
<dbReference type="EMBL" id="GG745551">
    <property type="protein sequence ID" value="EFD92853.1"/>
    <property type="molecule type" value="Genomic_DNA"/>
</dbReference>